<dbReference type="Proteomes" id="UP001255246">
    <property type="component" value="Unassembled WGS sequence"/>
</dbReference>
<evidence type="ECO:0000313" key="1">
    <source>
        <dbReference type="EMBL" id="MDT0608036.1"/>
    </source>
</evidence>
<reference evidence="1 2" key="1">
    <citation type="submission" date="2023-09" db="EMBL/GenBank/DDBJ databases">
        <authorList>
            <person name="Rey-Velasco X."/>
        </authorList>
    </citation>
    <scope>NUCLEOTIDE SEQUENCE [LARGE SCALE GENOMIC DNA]</scope>
    <source>
        <strain evidence="1 2">F388</strain>
    </source>
</reference>
<protein>
    <recommendedName>
        <fullName evidence="3">SprT-like family protein</fullName>
    </recommendedName>
</protein>
<keyword evidence="2" id="KW-1185">Reference proteome</keyword>
<sequence length="209" mass="24151">MNFRKKDTKRLQKELDLLQNRVLNNTQFWNDVRNCTYKCADKRILKTTSRKGKCPYERQEPKDTKLYSSKEIHDLLRSGDDEVGNPKDSIINLKLKLYNKLIGPTKGKTSGCTLLISSVRRKTIKKEQGVYAAHILHEEIHVLGFKHISNSVEKNKLLCNGYYVPNAIGKIARKYLGLNVIGEEDLCVNSSRFELIQLPFYGKMLENYL</sequence>
<accession>A0ABU3ACY4</accession>
<dbReference type="EMBL" id="JAVRHR010000003">
    <property type="protein sequence ID" value="MDT0608036.1"/>
    <property type="molecule type" value="Genomic_DNA"/>
</dbReference>
<dbReference type="RefSeq" id="WP_311352388.1">
    <property type="nucleotide sequence ID" value="NZ_JAVRHR010000003.1"/>
</dbReference>
<gene>
    <name evidence="1" type="ORF">RM706_13390</name>
</gene>
<comment type="caution">
    <text evidence="1">The sequence shown here is derived from an EMBL/GenBank/DDBJ whole genome shotgun (WGS) entry which is preliminary data.</text>
</comment>
<evidence type="ECO:0000313" key="2">
    <source>
        <dbReference type="Proteomes" id="UP001255246"/>
    </source>
</evidence>
<evidence type="ECO:0008006" key="3">
    <source>
        <dbReference type="Google" id="ProtNLM"/>
    </source>
</evidence>
<organism evidence="1 2">
    <name type="scientific">Croceitalea rosinachiae</name>
    <dbReference type="NCBI Taxonomy" id="3075596"/>
    <lineage>
        <taxon>Bacteria</taxon>
        <taxon>Pseudomonadati</taxon>
        <taxon>Bacteroidota</taxon>
        <taxon>Flavobacteriia</taxon>
        <taxon>Flavobacteriales</taxon>
        <taxon>Flavobacteriaceae</taxon>
        <taxon>Croceitalea</taxon>
    </lineage>
</organism>
<name>A0ABU3ACY4_9FLAO</name>
<proteinExistence type="predicted"/>